<feature type="transmembrane region" description="Helical" evidence="1">
    <location>
        <begin position="201"/>
        <end position="219"/>
    </location>
</feature>
<protein>
    <recommendedName>
        <fullName evidence="4">Membrane protein 6-pyruvoyl-tetrahydropterin synthase-related domain-containing protein</fullName>
    </recommendedName>
</protein>
<keyword evidence="1" id="KW-0472">Membrane</keyword>
<sequence length="740" mass="83308">MKQTAIAVFIGVLSVVVFFWGNIVTPAVNYTPTVGTNDLTDLHYPYRAFLSQSLKRGEFPLWSAETSSGYPFLASVAGSLYPLTILAAWLPTTTSVTFSIAVSYVLIYCFSFLYLRKIGLSVAGSLFGAVLISFSGFAANEFMHLDILISFYLFLAQLYVLEWLLAPPGSGQKRWMSNEIALVITLGILLGLAILGGHPQITFYSLLFLGPYWLFWWIVKRRASFGKLLSYGAVYGLVGLGIGAGQFLPMLEFTQNSTRSSGLNLAILERYNFPIADLVTFIGPFATFDPSHTMEAFINNGWPKDEQYVYMGLLGLALALASLPIVRRLGGRAMFFWVAAFFGMLFAFGSQFTTGYILRLPPFSFFRIPFKIIFVVNFSLAVLAALSFERFLNWLMGKGATRYVLWVIIIVATLVSFTDLRYHVKKLYPEVDANSWFSEPEVVAFLRERLRNEERVIDQQYFYASAKIFLDQPELWDDPQIFINLRNLLPNFTNLIYGIPKNVAVANAGGLKLARYNELELETQFKGVVYADMNTPTVTDTFVFLNRLMGVRYFLTTRPVTNTFLTHVREIPFETGQDPVLVYEFAEPYPRAFLVPRAERAEPAKIRQHLFSGDFDPNLKVYVEEEVLGGTNGAFTANAAFEKYTDQEVVVATQASGDGFLYLSDTYYPGWKASVDGKETNIYLANYAFRAVKVPAGEHRVTFRYEPASFRWGLRITLGTLMVALVAISYLLVRGRSGKK</sequence>
<dbReference type="InterPro" id="IPR018580">
    <property type="entry name" value="Uncharacterised_YfhO"/>
</dbReference>
<feature type="transmembrane region" description="Helical" evidence="1">
    <location>
        <begin position="96"/>
        <end position="115"/>
    </location>
</feature>
<organism evidence="2 3">
    <name type="scientific">Candidatus Chisholmbacteria bacterium RIFCSPHIGHO2_01_FULL_52_32</name>
    <dbReference type="NCBI Taxonomy" id="1797591"/>
    <lineage>
        <taxon>Bacteria</taxon>
        <taxon>Candidatus Chisholmiibacteriota</taxon>
    </lineage>
</organism>
<feature type="transmembrane region" description="Helical" evidence="1">
    <location>
        <begin position="177"/>
        <end position="195"/>
    </location>
</feature>
<feature type="transmembrane region" description="Helical" evidence="1">
    <location>
        <begin position="228"/>
        <end position="248"/>
    </location>
</feature>
<feature type="transmembrane region" description="Helical" evidence="1">
    <location>
        <begin position="333"/>
        <end position="358"/>
    </location>
</feature>
<feature type="transmembrane region" description="Helical" evidence="1">
    <location>
        <begin position="122"/>
        <end position="139"/>
    </location>
</feature>
<keyword evidence="1" id="KW-0812">Transmembrane</keyword>
<feature type="transmembrane region" description="Helical" evidence="1">
    <location>
        <begin position="370"/>
        <end position="388"/>
    </location>
</feature>
<evidence type="ECO:0008006" key="4">
    <source>
        <dbReference type="Google" id="ProtNLM"/>
    </source>
</evidence>
<feature type="transmembrane region" description="Helical" evidence="1">
    <location>
        <begin position="6"/>
        <end position="24"/>
    </location>
</feature>
<feature type="transmembrane region" description="Helical" evidence="1">
    <location>
        <begin position="400"/>
        <end position="417"/>
    </location>
</feature>
<keyword evidence="1" id="KW-1133">Transmembrane helix</keyword>
<gene>
    <name evidence="2" type="ORF">A2786_01000</name>
</gene>
<dbReference type="Proteomes" id="UP000179233">
    <property type="component" value="Unassembled WGS sequence"/>
</dbReference>
<evidence type="ECO:0000313" key="3">
    <source>
        <dbReference type="Proteomes" id="UP000179233"/>
    </source>
</evidence>
<comment type="caution">
    <text evidence="2">The sequence shown here is derived from an EMBL/GenBank/DDBJ whole genome shotgun (WGS) entry which is preliminary data.</text>
</comment>
<name>A0A1G1VUF6_9BACT</name>
<feature type="transmembrane region" description="Helical" evidence="1">
    <location>
        <begin position="308"/>
        <end position="326"/>
    </location>
</feature>
<dbReference type="PANTHER" id="PTHR38454">
    <property type="entry name" value="INTEGRAL MEMBRANE PROTEIN-RELATED"/>
    <property type="match status" value="1"/>
</dbReference>
<proteinExistence type="predicted"/>
<dbReference type="EMBL" id="MHCJ01000002">
    <property type="protein sequence ID" value="OGY19000.1"/>
    <property type="molecule type" value="Genomic_DNA"/>
</dbReference>
<dbReference type="PANTHER" id="PTHR38454:SF1">
    <property type="entry name" value="INTEGRAL MEMBRANE PROTEIN"/>
    <property type="match status" value="1"/>
</dbReference>
<feature type="transmembrane region" description="Helical" evidence="1">
    <location>
        <begin position="712"/>
        <end position="733"/>
    </location>
</feature>
<accession>A0A1G1VUF6</accession>
<evidence type="ECO:0000313" key="2">
    <source>
        <dbReference type="EMBL" id="OGY19000.1"/>
    </source>
</evidence>
<dbReference type="AlphaFoldDB" id="A0A1G1VUF6"/>
<evidence type="ECO:0000256" key="1">
    <source>
        <dbReference type="SAM" id="Phobius"/>
    </source>
</evidence>
<reference evidence="2 3" key="1">
    <citation type="journal article" date="2016" name="Nat. Commun.">
        <title>Thousands of microbial genomes shed light on interconnected biogeochemical processes in an aquifer system.</title>
        <authorList>
            <person name="Anantharaman K."/>
            <person name="Brown C.T."/>
            <person name="Hug L.A."/>
            <person name="Sharon I."/>
            <person name="Castelle C.J."/>
            <person name="Probst A.J."/>
            <person name="Thomas B.C."/>
            <person name="Singh A."/>
            <person name="Wilkins M.J."/>
            <person name="Karaoz U."/>
            <person name="Brodie E.L."/>
            <person name="Williams K.H."/>
            <person name="Hubbard S.S."/>
            <person name="Banfield J.F."/>
        </authorList>
    </citation>
    <scope>NUCLEOTIDE SEQUENCE [LARGE SCALE GENOMIC DNA]</scope>
</reference>
<feature type="transmembrane region" description="Helical" evidence="1">
    <location>
        <begin position="145"/>
        <end position="165"/>
    </location>
</feature>
<dbReference type="Pfam" id="PF09586">
    <property type="entry name" value="YfhO"/>
    <property type="match status" value="1"/>
</dbReference>